<sequence>MDLAAARYPRLDQQHSDGVASDRGGREAELAGRATGPSHRLVHQEDRQLDRAARGDARHAELHPH</sequence>
<keyword evidence="3" id="KW-1185">Reference proteome</keyword>
<evidence type="ECO:0000313" key="3">
    <source>
        <dbReference type="Proteomes" id="UP001189429"/>
    </source>
</evidence>
<feature type="compositionally biased region" description="Basic and acidic residues" evidence="1">
    <location>
        <begin position="42"/>
        <end position="65"/>
    </location>
</feature>
<organism evidence="2 3">
    <name type="scientific">Prorocentrum cordatum</name>
    <dbReference type="NCBI Taxonomy" id="2364126"/>
    <lineage>
        <taxon>Eukaryota</taxon>
        <taxon>Sar</taxon>
        <taxon>Alveolata</taxon>
        <taxon>Dinophyceae</taxon>
        <taxon>Prorocentrales</taxon>
        <taxon>Prorocentraceae</taxon>
        <taxon>Prorocentrum</taxon>
    </lineage>
</organism>
<protein>
    <submittedName>
        <fullName evidence="2">Uncharacterized protein</fullName>
    </submittedName>
</protein>
<evidence type="ECO:0000313" key="2">
    <source>
        <dbReference type="EMBL" id="CAK0815723.1"/>
    </source>
</evidence>
<feature type="region of interest" description="Disordered" evidence="1">
    <location>
        <begin position="1"/>
        <end position="65"/>
    </location>
</feature>
<proteinExistence type="predicted"/>
<comment type="caution">
    <text evidence="2">The sequence shown here is derived from an EMBL/GenBank/DDBJ whole genome shotgun (WGS) entry which is preliminary data.</text>
</comment>
<evidence type="ECO:0000256" key="1">
    <source>
        <dbReference type="SAM" id="MobiDB-lite"/>
    </source>
</evidence>
<gene>
    <name evidence="2" type="ORF">PCOR1329_LOCUS18911</name>
</gene>
<reference evidence="2" key="1">
    <citation type="submission" date="2023-10" db="EMBL/GenBank/DDBJ databases">
        <authorList>
            <person name="Chen Y."/>
            <person name="Shah S."/>
            <person name="Dougan E. K."/>
            <person name="Thang M."/>
            <person name="Chan C."/>
        </authorList>
    </citation>
    <scope>NUCLEOTIDE SEQUENCE [LARGE SCALE GENOMIC DNA]</scope>
</reference>
<feature type="non-terminal residue" evidence="2">
    <location>
        <position position="65"/>
    </location>
</feature>
<accession>A0ABN9RA01</accession>
<dbReference type="Proteomes" id="UP001189429">
    <property type="component" value="Unassembled WGS sequence"/>
</dbReference>
<name>A0ABN9RA01_9DINO</name>
<dbReference type="EMBL" id="CAUYUJ010005986">
    <property type="protein sequence ID" value="CAK0815723.1"/>
    <property type="molecule type" value="Genomic_DNA"/>
</dbReference>